<evidence type="ECO:0000256" key="1">
    <source>
        <dbReference type="SAM" id="MobiDB-lite"/>
    </source>
</evidence>
<dbReference type="NCBIfam" id="TIGR02680">
    <property type="entry name" value="TIGR02680 family protein"/>
    <property type="match status" value="1"/>
</dbReference>
<feature type="region of interest" description="Disordered" evidence="1">
    <location>
        <begin position="319"/>
        <end position="398"/>
    </location>
</feature>
<dbReference type="EMBL" id="RFFG01000004">
    <property type="protein sequence ID" value="RMI47252.1"/>
    <property type="molecule type" value="Genomic_DNA"/>
</dbReference>
<feature type="region of interest" description="Disordered" evidence="1">
    <location>
        <begin position="1346"/>
        <end position="1384"/>
    </location>
</feature>
<dbReference type="SUPFAM" id="SSF52540">
    <property type="entry name" value="P-loop containing nucleoside triphosphate hydrolases"/>
    <property type="match status" value="1"/>
</dbReference>
<protein>
    <submittedName>
        <fullName evidence="2">TIGR02680 family protein</fullName>
    </submittedName>
</protein>
<dbReference type="InterPro" id="IPR027417">
    <property type="entry name" value="P-loop_NTPase"/>
</dbReference>
<sequence>MTAIADAVPGPAGPADLPIARTSRWQPLRSGLVDLFYYDAQEFWFRDGRITFIGNNGTGKSKVLALTLPLLLDGVLTPSRVEPDGDAKKRMDWNLLLGGRYDERLGYTWLEFGRVTEDGEHAYLTVGIGLKAVAGRGITDHWFFLTSQRMGQDLFLIGPSGTTLTRDRLTEAIGPHGQVVQTAERYRRMLDEHLFRLGEERYDALVNLLIQLRQPQLSKRPDEKRLSKALSDALTPVDQAVLSDIATAFHDLEQQREELKGLRDTRRHVSRFLQRYRRYAQVAARRQGRELRTAHSAYENLQRSLSGLREEIAEARAKERQAGERIEASRTERAEQNAVREELGSDPRLKNLADAQRYAEQAEREAARARDTAERAGRTRNERQTRRDGAARSAESSAAALDEARGLAANAADRAGIAGQHAEIVLEPLNDEVLRRSEQRATAIADSRDEAIRHVTALAGKVTGAEAELGQARRILAEREADRDAAADALGEAQDTLIGRIGEHVAGWRDYGRSLAELTVPDPDDVGLADWAESLDGPHPLVTALRQAADGAREVLATARAEANARATGARTELEELTAERERLVSGAVERPPVPYTRGTGTRTGSGAALWQVVDFAPGLGPDERAGLEAALEASGLLDAWLTPDGRLWNADTHDMVALPGAPAARPLTGALTVAIDPDDAQAAALSPETVRAVLAGIGLGEQDAPAWVEPSGRWRVGPLRGAWAKDAAAHVGAGAREEARRRRLAELAELITAAEQSVADALGAVRRIDLRRQALEAELRREPSDQPLRDAHSAVTGAAGVLARAAERRGRAAEAVEWAEHDLSAALARRDQAAADLALPGDPAGLAEVSGALADYRRDMTGLLSTARRHSDRLAELRTWTEELASAAEAAAEAEETARGAGERAAEERGRLEALRASIGASVEELRDRLEQARRRIAELDRDIRELEGEHRREGERRARAQGREEQQAEQLGQAIGQRNRAVDELRRFADTGLFVVACDDLPIPDPAEAWAADPAVRLARRMEERLRDVEDGDEAWRRVQDEITRSYTDLNEALSRNGHHAHAGLTDWFVVTVTFQGRERTPTELTELLGGEVDYRERMLTAKERDLLEEHLVNDVASHLQELIGEAEEQVGFMNSELEERPTSTGMRLRLRWEALSESDGAPIGLAEARTRLLRQGSDLWSAADRAAVGDFLQREIERVRAADEHGTWQDHLREALDYRAWHRFVIERHQDGRWRSALGPASGGERVLTVSLPLFAAAAAHYRSAHPHAPRMVALDEAFAGVDDDARRKCLGLLTTFDLDVVMTSEREWGFYDTVPGLAAHQLRRRDGIDAVHVTTWEWDGSTPVRADRETRSRPPAARPSPEETNARPDAATDSDEDSLF</sequence>
<feature type="compositionally biased region" description="Basic and acidic residues" evidence="1">
    <location>
        <begin position="951"/>
        <end position="968"/>
    </location>
</feature>
<dbReference type="Pfam" id="PF13558">
    <property type="entry name" value="SbcC_Walker_B"/>
    <property type="match status" value="1"/>
</dbReference>
<feature type="compositionally biased region" description="Basic and acidic residues" evidence="1">
    <location>
        <begin position="360"/>
        <end position="390"/>
    </location>
</feature>
<accession>A0A3M2MCJ8</accession>
<reference evidence="2 3" key="1">
    <citation type="submission" date="2018-10" db="EMBL/GenBank/DDBJ databases">
        <title>Isolation from soil.</title>
        <authorList>
            <person name="Hu J."/>
        </authorList>
    </citation>
    <scope>NUCLEOTIDE SEQUENCE [LARGE SCALE GENOMIC DNA]</scope>
    <source>
        <strain evidence="2 3">NEAU-Ht49</strain>
    </source>
</reference>
<feature type="region of interest" description="Disordered" evidence="1">
    <location>
        <begin position="951"/>
        <end position="977"/>
    </location>
</feature>
<dbReference type="OrthoDB" id="8527901at2"/>
<evidence type="ECO:0000313" key="2">
    <source>
        <dbReference type="EMBL" id="RMI47252.1"/>
    </source>
</evidence>
<feature type="compositionally biased region" description="Basic and acidic residues" evidence="1">
    <location>
        <begin position="319"/>
        <end position="351"/>
    </location>
</feature>
<evidence type="ECO:0000313" key="3">
    <source>
        <dbReference type="Proteomes" id="UP000282674"/>
    </source>
</evidence>
<name>A0A3M2MCJ8_9ACTN</name>
<comment type="caution">
    <text evidence="2">The sequence shown here is derived from an EMBL/GenBank/DDBJ whole genome shotgun (WGS) entry which is preliminary data.</text>
</comment>
<keyword evidence="3" id="KW-1185">Reference proteome</keyword>
<gene>
    <name evidence="2" type="ORF">EBO15_03445</name>
</gene>
<dbReference type="Proteomes" id="UP000282674">
    <property type="component" value="Unassembled WGS sequence"/>
</dbReference>
<organism evidence="2 3">
    <name type="scientific">Actinomadura harenae</name>
    <dbReference type="NCBI Taxonomy" id="2483351"/>
    <lineage>
        <taxon>Bacteria</taxon>
        <taxon>Bacillati</taxon>
        <taxon>Actinomycetota</taxon>
        <taxon>Actinomycetes</taxon>
        <taxon>Streptosporangiales</taxon>
        <taxon>Thermomonosporaceae</taxon>
        <taxon>Actinomadura</taxon>
    </lineage>
</organism>
<dbReference type="RefSeq" id="WP_122192818.1">
    <property type="nucleotide sequence ID" value="NZ_JBHSKC010000008.1"/>
</dbReference>
<proteinExistence type="predicted"/>
<dbReference type="InterPro" id="IPR013496">
    <property type="entry name" value="CHP02680"/>
</dbReference>